<dbReference type="SFLD" id="SFLDS00003">
    <property type="entry name" value="Haloacid_Dehalogenase"/>
    <property type="match status" value="1"/>
</dbReference>
<evidence type="ECO:0000313" key="2">
    <source>
        <dbReference type="EMBL" id="ETN37728.1"/>
    </source>
</evidence>
<dbReference type="AlphaFoldDB" id="W2RPU5"/>
<dbReference type="InterPro" id="IPR036412">
    <property type="entry name" value="HAD-like_sf"/>
</dbReference>
<evidence type="ECO:0000313" key="3">
    <source>
        <dbReference type="Proteomes" id="UP000030752"/>
    </source>
</evidence>
<dbReference type="GO" id="GO:0003993">
    <property type="term" value="F:acid phosphatase activity"/>
    <property type="evidence" value="ECO:0007669"/>
    <property type="project" value="TreeGrafter"/>
</dbReference>
<dbReference type="NCBIfam" id="TIGR01681">
    <property type="entry name" value="HAD-SF-IIIC"/>
    <property type="match status" value="1"/>
</dbReference>
<dbReference type="PANTHER" id="PTHR17901:SF14">
    <property type="entry name" value="MAGNESIUM-DEPENDENT PHOSPHATASE 1"/>
    <property type="match status" value="1"/>
</dbReference>
<accession>W2RPU5</accession>
<evidence type="ECO:0000256" key="1">
    <source>
        <dbReference type="SAM" id="MobiDB-lite"/>
    </source>
</evidence>
<dbReference type="HOGENOM" id="CLU_071162_0_0_1"/>
<dbReference type="SFLD" id="SFLDG01129">
    <property type="entry name" value="C1.5:_HAD__Beta-PGM__Phosphata"/>
    <property type="match status" value="1"/>
</dbReference>
<dbReference type="Gene3D" id="3.40.50.1000">
    <property type="entry name" value="HAD superfamily/HAD-like"/>
    <property type="match status" value="1"/>
</dbReference>
<dbReference type="eggNOG" id="KOG4549">
    <property type="taxonomic scope" value="Eukaryota"/>
</dbReference>
<dbReference type="RefSeq" id="XP_008719897.1">
    <property type="nucleotide sequence ID" value="XM_008721675.1"/>
</dbReference>
<dbReference type="VEuPathDB" id="FungiDB:HMPREF1541_07351"/>
<sequence length="248" mass="27232">MPRSRIPAVATTPSQPLPIPTTFTDGLPLPPVLVFDLDYTLWPFWVDTHCTGPLKPASSSRNSGGEKIAGSAHAEPYTRSMIDRTGEHFSFYDQVPTVLAAARARGLTLSVASRTHAPDLAAVMLRGLHVPPLPSSPPEDQQLNSYEHLDTSKQTSILRAADFFTAPQMFPGSKTTHFRKIQAALRKQGRDLPFEDMLFFDDEARNRNVERELGAVFVMVPDGVTAAEVDRGVAEWRRRKGVQAAGGI</sequence>
<dbReference type="FunCoup" id="W2RPU5">
    <property type="interactions" value="185"/>
</dbReference>
<proteinExistence type="predicted"/>
<dbReference type="InParanoid" id="W2RPU5"/>
<dbReference type="Proteomes" id="UP000030752">
    <property type="component" value="Unassembled WGS sequence"/>
</dbReference>
<gene>
    <name evidence="2" type="ORF">HMPREF1541_07351</name>
</gene>
<dbReference type="InterPro" id="IPR010033">
    <property type="entry name" value="HAD_SF_ppase_IIIC"/>
</dbReference>
<dbReference type="InterPro" id="IPR023214">
    <property type="entry name" value="HAD_sf"/>
</dbReference>
<dbReference type="Pfam" id="PF12689">
    <property type="entry name" value="Acid_PPase"/>
    <property type="match status" value="1"/>
</dbReference>
<keyword evidence="3" id="KW-1185">Reference proteome</keyword>
<dbReference type="SFLD" id="SFLDG01131">
    <property type="entry name" value="C1.5.2:_MDP_Like"/>
    <property type="match status" value="1"/>
</dbReference>
<dbReference type="PANTHER" id="PTHR17901">
    <property type="entry name" value="MAGNESIUM-DEPENDENT PHOSPHATASE 1 MDP1"/>
    <property type="match status" value="1"/>
</dbReference>
<organism evidence="2 3">
    <name type="scientific">Cyphellophora europaea (strain CBS 101466)</name>
    <name type="common">Phialophora europaea</name>
    <dbReference type="NCBI Taxonomy" id="1220924"/>
    <lineage>
        <taxon>Eukaryota</taxon>
        <taxon>Fungi</taxon>
        <taxon>Dikarya</taxon>
        <taxon>Ascomycota</taxon>
        <taxon>Pezizomycotina</taxon>
        <taxon>Eurotiomycetes</taxon>
        <taxon>Chaetothyriomycetidae</taxon>
        <taxon>Chaetothyriales</taxon>
        <taxon>Cyphellophoraceae</taxon>
        <taxon>Cyphellophora</taxon>
    </lineage>
</organism>
<feature type="region of interest" description="Disordered" evidence="1">
    <location>
        <begin position="55"/>
        <end position="76"/>
    </location>
</feature>
<dbReference type="OrthoDB" id="2865258at2759"/>
<name>W2RPU5_CYPE1</name>
<dbReference type="InterPro" id="IPR010036">
    <property type="entry name" value="MDP_1_eu_arc"/>
</dbReference>
<dbReference type="EMBL" id="KB822723">
    <property type="protein sequence ID" value="ETN37728.1"/>
    <property type="molecule type" value="Genomic_DNA"/>
</dbReference>
<dbReference type="STRING" id="1220924.W2RPU5"/>
<dbReference type="GeneID" id="19974690"/>
<dbReference type="SUPFAM" id="SSF56784">
    <property type="entry name" value="HAD-like"/>
    <property type="match status" value="1"/>
</dbReference>
<reference evidence="2 3" key="1">
    <citation type="submission" date="2013-03" db="EMBL/GenBank/DDBJ databases">
        <title>The Genome Sequence of Phialophora europaea CBS 101466.</title>
        <authorList>
            <consortium name="The Broad Institute Genomics Platform"/>
            <person name="Cuomo C."/>
            <person name="de Hoog S."/>
            <person name="Gorbushina A."/>
            <person name="Walker B."/>
            <person name="Young S.K."/>
            <person name="Zeng Q."/>
            <person name="Gargeya S."/>
            <person name="Fitzgerald M."/>
            <person name="Haas B."/>
            <person name="Abouelleil A."/>
            <person name="Allen A.W."/>
            <person name="Alvarado L."/>
            <person name="Arachchi H.M."/>
            <person name="Berlin A.M."/>
            <person name="Chapman S.B."/>
            <person name="Gainer-Dewar J."/>
            <person name="Goldberg J."/>
            <person name="Griggs A."/>
            <person name="Gujja S."/>
            <person name="Hansen M."/>
            <person name="Howarth C."/>
            <person name="Imamovic A."/>
            <person name="Ireland A."/>
            <person name="Larimer J."/>
            <person name="McCowan C."/>
            <person name="Murphy C."/>
            <person name="Pearson M."/>
            <person name="Poon T.W."/>
            <person name="Priest M."/>
            <person name="Roberts A."/>
            <person name="Saif S."/>
            <person name="Shea T."/>
            <person name="Sisk P."/>
            <person name="Sykes S."/>
            <person name="Wortman J."/>
            <person name="Nusbaum C."/>
            <person name="Birren B."/>
        </authorList>
    </citation>
    <scope>NUCLEOTIDE SEQUENCE [LARGE SCALE GENOMIC DNA]</scope>
    <source>
        <strain evidence="2 3">CBS 101466</strain>
    </source>
</reference>
<protein>
    <submittedName>
        <fullName evidence="2">Magnesium-dependent phosphatase-1</fullName>
    </submittedName>
</protein>